<feature type="compositionally biased region" description="Low complexity" evidence="1">
    <location>
        <begin position="546"/>
        <end position="564"/>
    </location>
</feature>
<dbReference type="RefSeq" id="WP_091016750.1">
    <property type="nucleotide sequence ID" value="NZ_CP041745.1"/>
</dbReference>
<organism evidence="2 3">
    <name type="scientific">Paraburkholderia megapolitana</name>
    <dbReference type="NCBI Taxonomy" id="420953"/>
    <lineage>
        <taxon>Bacteria</taxon>
        <taxon>Pseudomonadati</taxon>
        <taxon>Pseudomonadota</taxon>
        <taxon>Betaproteobacteria</taxon>
        <taxon>Burkholderiales</taxon>
        <taxon>Burkholderiaceae</taxon>
        <taxon>Paraburkholderia</taxon>
    </lineage>
</organism>
<reference evidence="2 3" key="1">
    <citation type="submission" date="2016-10" db="EMBL/GenBank/DDBJ databases">
        <authorList>
            <person name="de Groot N.N."/>
        </authorList>
    </citation>
    <scope>NUCLEOTIDE SEQUENCE [LARGE SCALE GENOMIC DNA]</scope>
    <source>
        <strain evidence="2 3">LMG 23650</strain>
    </source>
</reference>
<keyword evidence="3" id="KW-1185">Reference proteome</keyword>
<keyword evidence="2" id="KW-0121">Carboxypeptidase</keyword>
<dbReference type="InterPro" id="IPR001563">
    <property type="entry name" value="Peptidase_S10"/>
</dbReference>
<dbReference type="GO" id="GO:0006508">
    <property type="term" value="P:proteolysis"/>
    <property type="evidence" value="ECO:0007669"/>
    <property type="project" value="InterPro"/>
</dbReference>
<keyword evidence="2" id="KW-0645">Protease</keyword>
<gene>
    <name evidence="2" type="ORF">SAMN05192543_107386</name>
</gene>
<proteinExistence type="predicted"/>
<sequence>MKPDRSCNGSKQGRLAALSIVTIGMLALAGCGGSDGGSSSSSAANLKQTSNNQANPAASNQPYVDTIAYSMNATDGLAASQVTEKAAVMQHQWKSGSTTIDYTTTTGHLTAADAQGNPEASMSYVAYTAPSTNGAPRPVTFIYNGGPGSSSIWLRLGSFAPTRVATPDPLFGNNWPNYPLVDNKESMLDVSDLVYIDPPGTGLSEAVLPNTNQVFWGCDPDVKVIRDFVERYIAVNNRSKSPLYLYGESYGTPRTDMLALSLESAGVHLTGIVLQSSILNYGSTDDAADDLPSYAEVSAYYNQVSPAPVSLSAYAQQMEQFSTAQYRHLNNGTPPLRTLQSWSQTSGMSVQALQSYFSQNWFSDTLVSNGQIGRYDGRVTLPDSDPRLQSDNDPSDILISQPFTNALATQMPQYLGYTAPNSTYVPLNDGMTWDFSHGGQSYPDTIPDLLGALTLNPRLEILSENGYHDLATPFFNTEKQLARLQTVPHLNPNLQVTFVQGGHMIYLDDVARPQVKAHLKLFYAAKQIPGALTLTTLPQPWRDESPASSPTVSTPSTVTQAAAP</sequence>
<dbReference type="AlphaFoldDB" id="A0A1I3RRW9"/>
<evidence type="ECO:0000313" key="3">
    <source>
        <dbReference type="Proteomes" id="UP000199548"/>
    </source>
</evidence>
<keyword evidence="2" id="KW-0378">Hydrolase</keyword>
<dbReference type="InterPro" id="IPR029058">
    <property type="entry name" value="AB_hydrolase_fold"/>
</dbReference>
<dbReference type="STRING" id="420953.SAMN05192543_107386"/>
<dbReference type="Gene3D" id="3.40.50.1820">
    <property type="entry name" value="alpha/beta hydrolase"/>
    <property type="match status" value="1"/>
</dbReference>
<feature type="compositionally biased region" description="Low complexity" evidence="1">
    <location>
        <begin position="50"/>
        <end position="59"/>
    </location>
</feature>
<dbReference type="PROSITE" id="PS51257">
    <property type="entry name" value="PROKAR_LIPOPROTEIN"/>
    <property type="match status" value="1"/>
</dbReference>
<evidence type="ECO:0000256" key="1">
    <source>
        <dbReference type="SAM" id="MobiDB-lite"/>
    </source>
</evidence>
<feature type="region of interest" description="Disordered" evidence="1">
    <location>
        <begin position="38"/>
        <end position="59"/>
    </location>
</feature>
<dbReference type="Proteomes" id="UP000199548">
    <property type="component" value="Unassembled WGS sequence"/>
</dbReference>
<dbReference type="GO" id="GO:0004185">
    <property type="term" value="F:serine-type carboxypeptidase activity"/>
    <property type="evidence" value="ECO:0007669"/>
    <property type="project" value="InterPro"/>
</dbReference>
<dbReference type="SUPFAM" id="SSF53474">
    <property type="entry name" value="alpha/beta-Hydrolases"/>
    <property type="match status" value="1"/>
</dbReference>
<dbReference type="Pfam" id="PF00450">
    <property type="entry name" value="Peptidase_S10"/>
    <property type="match status" value="1"/>
</dbReference>
<name>A0A1I3RRW9_9BURK</name>
<evidence type="ECO:0000313" key="2">
    <source>
        <dbReference type="EMBL" id="SFJ48800.1"/>
    </source>
</evidence>
<protein>
    <submittedName>
        <fullName evidence="2">Carboxypeptidase C (Cathepsin A)</fullName>
    </submittedName>
</protein>
<dbReference type="EMBL" id="FOQU01000007">
    <property type="protein sequence ID" value="SFJ48800.1"/>
    <property type="molecule type" value="Genomic_DNA"/>
</dbReference>
<feature type="region of interest" description="Disordered" evidence="1">
    <location>
        <begin position="537"/>
        <end position="564"/>
    </location>
</feature>
<accession>A0A1I3RRW9</accession>
<dbReference type="OrthoDB" id="9770107at2"/>